<sequence length="148" mass="15136">MSDPASGSAPAGDPVAATAEDGVVLTRVDLDVQGMTCASCAMRIERKLGRMPGVEAAVNYATHRARVQLPAGTSVEDAIRTIERTGYRASERDGWGSAAADGVSGSAAVPSASASAERAPVAAPRIRPDAPAAALPHPSRSDARYPVR</sequence>
<dbReference type="CDD" id="cd00371">
    <property type="entry name" value="HMA"/>
    <property type="match status" value="1"/>
</dbReference>
<dbReference type="Proteomes" id="UP000265355">
    <property type="component" value="Unassembled WGS sequence"/>
</dbReference>
<dbReference type="InterPro" id="IPR006121">
    <property type="entry name" value="HMA_dom"/>
</dbReference>
<proteinExistence type="predicted"/>
<feature type="domain" description="HMA" evidence="3">
    <location>
        <begin position="26"/>
        <end position="90"/>
    </location>
</feature>
<organism evidence="4 5">
    <name type="scientific">Clavibacter californiensis</name>
    <dbReference type="NCBI Taxonomy" id="1401995"/>
    <lineage>
        <taxon>Bacteria</taxon>
        <taxon>Bacillati</taxon>
        <taxon>Actinomycetota</taxon>
        <taxon>Actinomycetes</taxon>
        <taxon>Micrococcales</taxon>
        <taxon>Microbacteriaceae</taxon>
        <taxon>Clavibacter</taxon>
    </lineage>
</organism>
<dbReference type="PROSITE" id="PS01047">
    <property type="entry name" value="HMA_1"/>
    <property type="match status" value="1"/>
</dbReference>
<protein>
    <submittedName>
        <fullName evidence="4">Heavy-metal-associated domain-containing protein</fullName>
    </submittedName>
</protein>
<dbReference type="InterPro" id="IPR017969">
    <property type="entry name" value="Heavy-metal-associated_CS"/>
</dbReference>
<dbReference type="SUPFAM" id="SSF55008">
    <property type="entry name" value="HMA, heavy metal-associated domain"/>
    <property type="match status" value="1"/>
</dbReference>
<comment type="caution">
    <text evidence="4">The sequence shown here is derived from an EMBL/GenBank/DDBJ whole genome shotgun (WGS) entry which is preliminary data.</text>
</comment>
<dbReference type="Pfam" id="PF00403">
    <property type="entry name" value="HMA"/>
    <property type="match status" value="1"/>
</dbReference>
<dbReference type="RefSeq" id="WP_147361731.1">
    <property type="nucleotide sequence ID" value="NZ_QWEE01000287.1"/>
</dbReference>
<keyword evidence="5" id="KW-1185">Reference proteome</keyword>
<evidence type="ECO:0000313" key="5">
    <source>
        <dbReference type="Proteomes" id="UP000265355"/>
    </source>
</evidence>
<name>A0ABX9N2P5_9MICO</name>
<feature type="compositionally biased region" description="Low complexity" evidence="2">
    <location>
        <begin position="96"/>
        <end position="136"/>
    </location>
</feature>
<evidence type="ECO:0000256" key="2">
    <source>
        <dbReference type="SAM" id="MobiDB-lite"/>
    </source>
</evidence>
<dbReference type="EMBL" id="QWEE01000287">
    <property type="protein sequence ID" value="RII89965.1"/>
    <property type="molecule type" value="Genomic_DNA"/>
</dbReference>
<feature type="compositionally biased region" description="Basic and acidic residues" evidence="2">
    <location>
        <begin position="139"/>
        <end position="148"/>
    </location>
</feature>
<dbReference type="InterPro" id="IPR036163">
    <property type="entry name" value="HMA_dom_sf"/>
</dbReference>
<evidence type="ECO:0000256" key="1">
    <source>
        <dbReference type="ARBA" id="ARBA00022723"/>
    </source>
</evidence>
<dbReference type="PROSITE" id="PS50846">
    <property type="entry name" value="HMA_2"/>
    <property type="match status" value="1"/>
</dbReference>
<dbReference type="Gene3D" id="3.30.70.100">
    <property type="match status" value="1"/>
</dbReference>
<feature type="region of interest" description="Disordered" evidence="2">
    <location>
        <begin position="88"/>
        <end position="148"/>
    </location>
</feature>
<keyword evidence="1" id="KW-0479">Metal-binding</keyword>
<feature type="non-terminal residue" evidence="4">
    <location>
        <position position="148"/>
    </location>
</feature>
<gene>
    <name evidence="4" type="ORF">DZF98_12915</name>
</gene>
<reference evidence="4 5" key="1">
    <citation type="submission" date="2018-08" db="EMBL/GenBank/DDBJ databases">
        <title>Genome Sequence of Clavibacter michiganensis Subspecies type strains, and the Atypical Peach-Colored Strains Isolated from Tomato.</title>
        <authorList>
            <person name="Osdaghi E."/>
            <person name="Portier P."/>
            <person name="Briand M."/>
            <person name="Jacques M.-A."/>
        </authorList>
    </citation>
    <scope>NUCLEOTIDE SEQUENCE [LARGE SCALE GENOMIC DNA]</scope>
    <source>
        <strain evidence="4 5">CFBP 8216</strain>
    </source>
</reference>
<accession>A0ABX9N2P5</accession>
<evidence type="ECO:0000259" key="3">
    <source>
        <dbReference type="PROSITE" id="PS50846"/>
    </source>
</evidence>
<evidence type="ECO:0000313" key="4">
    <source>
        <dbReference type="EMBL" id="RII89965.1"/>
    </source>
</evidence>